<dbReference type="EMBL" id="CP032416">
    <property type="protein sequence ID" value="AYD40945.1"/>
    <property type="molecule type" value="Genomic_DNA"/>
</dbReference>
<dbReference type="RefSeq" id="WP_119973386.1">
    <property type="nucleotide sequence ID" value="NZ_CP032416.1"/>
</dbReference>
<dbReference type="InterPro" id="IPR011042">
    <property type="entry name" value="6-blade_b-propeller_TolB-like"/>
</dbReference>
<protein>
    <recommendedName>
        <fullName evidence="4">Dipeptidyl-peptidase IV</fullName>
    </recommendedName>
</protein>
<sequence>MRGLKRLLIWTLIPVIIELTGLLLVDKIYLNDETTFSTTKVDVSAKTQADKINVKVPDDANNFGISYTGNYISYCDDDGIKIINTSNNKKEKITFDDGIEMSAYKWLADRDILFIAEKIIYDDGSTYLRFESYNPKDNEKSVLSDDNRKELKILLNDDGYNVTQIALSSLTNVTYVKVDKEGYNSKIYRINVMAQAERVRYPICNISSIAAENKEDRLIYQDSSSNRIRVYGLRNPIATGENAIHYLLNVDNEDNIYIGNGENNIISKIFVANLKKTRQQWKIYTLSQPVQKSNIYITASGKVYINDPSKNTVTELVSGKQLTYTGNLIKAYDEGIIYRDGNKIIGKLI</sequence>
<keyword evidence="3" id="KW-1185">Reference proteome</keyword>
<proteinExistence type="predicted"/>
<accession>A0A386H605</accession>
<organism evidence="2 3">
    <name type="scientific">Clostridium fermenticellae</name>
    <dbReference type="NCBI Taxonomy" id="2068654"/>
    <lineage>
        <taxon>Bacteria</taxon>
        <taxon>Bacillati</taxon>
        <taxon>Bacillota</taxon>
        <taxon>Clostridia</taxon>
        <taxon>Eubacteriales</taxon>
        <taxon>Clostridiaceae</taxon>
        <taxon>Clostridium</taxon>
    </lineage>
</organism>
<dbReference type="Proteomes" id="UP000266301">
    <property type="component" value="Chromosome"/>
</dbReference>
<feature type="transmembrane region" description="Helical" evidence="1">
    <location>
        <begin position="7"/>
        <end position="25"/>
    </location>
</feature>
<keyword evidence="1" id="KW-0472">Membrane</keyword>
<evidence type="ECO:0000313" key="3">
    <source>
        <dbReference type="Proteomes" id="UP000266301"/>
    </source>
</evidence>
<evidence type="ECO:0000313" key="2">
    <source>
        <dbReference type="EMBL" id="AYD40945.1"/>
    </source>
</evidence>
<dbReference type="AlphaFoldDB" id="A0A386H605"/>
<gene>
    <name evidence="2" type="ORF">D4Z93_10605</name>
</gene>
<keyword evidence="1" id="KW-1133">Transmembrane helix</keyword>
<dbReference type="Gene3D" id="2.120.10.30">
    <property type="entry name" value="TolB, C-terminal domain"/>
    <property type="match status" value="1"/>
</dbReference>
<evidence type="ECO:0000256" key="1">
    <source>
        <dbReference type="SAM" id="Phobius"/>
    </source>
</evidence>
<dbReference type="KEGG" id="cfer:D4Z93_10605"/>
<keyword evidence="1" id="KW-0812">Transmembrane</keyword>
<name>A0A386H605_9CLOT</name>
<dbReference type="SUPFAM" id="SSF101898">
    <property type="entry name" value="NHL repeat"/>
    <property type="match status" value="1"/>
</dbReference>
<dbReference type="OrthoDB" id="1630871at2"/>
<reference evidence="2 3" key="1">
    <citation type="journal article" date="2019" name="Int. J. Syst. Evol. Microbiol.">
        <title>Clostridium fermenticellae sp. nov., isolated from the mud in a fermentation cellar for the production of the Chinese liquor, baijiu.</title>
        <authorList>
            <person name="Xu P.X."/>
            <person name="Chai L.J."/>
            <person name="Qiu T."/>
            <person name="Zhang X.J."/>
            <person name="Lu Z.M."/>
            <person name="Xiao C."/>
            <person name="Wang S.T."/>
            <person name="Shen C.H."/>
            <person name="Shi J.S."/>
            <person name="Xu Z.H."/>
        </authorList>
    </citation>
    <scope>NUCLEOTIDE SEQUENCE [LARGE SCALE GENOMIC DNA]</scope>
    <source>
        <strain evidence="2 3">JN500901</strain>
    </source>
</reference>
<evidence type="ECO:0008006" key="4">
    <source>
        <dbReference type="Google" id="ProtNLM"/>
    </source>
</evidence>